<dbReference type="EMBL" id="CZAB01000012">
    <property type="protein sequence ID" value="CUO76326.1"/>
    <property type="molecule type" value="Genomic_DNA"/>
</dbReference>
<dbReference type="Proteomes" id="UP000251853">
    <property type="component" value="Unassembled WGS sequence"/>
</dbReference>
<evidence type="ECO:0000313" key="1">
    <source>
        <dbReference type="EMBL" id="CUO76326.1"/>
    </source>
</evidence>
<name>A0A174HRY1_9FIRM</name>
<proteinExistence type="predicted"/>
<dbReference type="EMBL" id="UAVW01000009">
    <property type="protein sequence ID" value="SQB11137.1"/>
    <property type="molecule type" value="Genomic_DNA"/>
</dbReference>
<gene>
    <name evidence="1" type="ORF">ERS852480_01856</name>
    <name evidence="2" type="ORF">NCTC11224_02487</name>
</gene>
<dbReference type="RefSeq" id="WP_022200865.1">
    <property type="nucleotide sequence ID" value="NZ_JADYUU010000008.1"/>
</dbReference>
<dbReference type="Proteomes" id="UP000095512">
    <property type="component" value="Unassembled WGS sequence"/>
</dbReference>
<evidence type="ECO:0000313" key="2">
    <source>
        <dbReference type="EMBL" id="SQB11137.1"/>
    </source>
</evidence>
<dbReference type="AlphaFoldDB" id="A0A174HRY1"/>
<sequence length="85" mass="9382">MQGRLTVVRTLPDGRNFAMGVRFTSTCVRTSEGFKVTSIHASAPADFQEEGEFFPLSFAESVSEEYARRMGRSALELLGMLDACL</sequence>
<accession>A0A174HRY1</accession>
<keyword evidence="4" id="KW-1185">Reference proteome</keyword>
<evidence type="ECO:0000313" key="3">
    <source>
        <dbReference type="Proteomes" id="UP000095512"/>
    </source>
</evidence>
<evidence type="ECO:0000313" key="4">
    <source>
        <dbReference type="Proteomes" id="UP000251853"/>
    </source>
</evidence>
<reference evidence="2 4" key="2">
    <citation type="submission" date="2018-06" db="EMBL/GenBank/DDBJ databases">
        <authorList>
            <consortium name="Pathogen Informatics"/>
            <person name="Doyle S."/>
        </authorList>
    </citation>
    <scope>NUCLEOTIDE SEQUENCE [LARGE SCALE GENOMIC DNA]</scope>
    <source>
        <strain evidence="2 4">NCTC11224</strain>
    </source>
</reference>
<reference evidence="1 3" key="1">
    <citation type="submission" date="2015-09" db="EMBL/GenBank/DDBJ databases">
        <authorList>
            <consortium name="Pathogen Informatics"/>
        </authorList>
    </citation>
    <scope>NUCLEOTIDE SEQUENCE [LARGE SCALE GENOMIC DNA]</scope>
    <source>
        <strain evidence="1 3">2789STDY5834865</strain>
    </source>
</reference>
<organism evidence="1 3">
    <name type="scientific">Enterocloster clostridioformis</name>
    <dbReference type="NCBI Taxonomy" id="1531"/>
    <lineage>
        <taxon>Bacteria</taxon>
        <taxon>Bacillati</taxon>
        <taxon>Bacillota</taxon>
        <taxon>Clostridia</taxon>
        <taxon>Lachnospirales</taxon>
        <taxon>Lachnospiraceae</taxon>
        <taxon>Enterocloster</taxon>
    </lineage>
</organism>
<protein>
    <submittedName>
        <fullName evidence="1">Uncharacterized protein</fullName>
    </submittedName>
</protein>